<protein>
    <submittedName>
        <fullName evidence="2">Acyl-CoA-binding protein</fullName>
    </submittedName>
</protein>
<evidence type="ECO:0000313" key="3">
    <source>
        <dbReference type="Proteomes" id="UP000831290"/>
    </source>
</evidence>
<gene>
    <name evidence="2" type="ORF">MQE35_14810</name>
</gene>
<dbReference type="RefSeq" id="WP_255842257.1">
    <property type="nucleotide sequence ID" value="NZ_CP094358.1"/>
</dbReference>
<dbReference type="PROSITE" id="PS51228">
    <property type="entry name" value="ACB_2"/>
    <property type="match status" value="1"/>
</dbReference>
<dbReference type="InterPro" id="IPR014352">
    <property type="entry name" value="FERM/acyl-CoA-bd_prot_sf"/>
</dbReference>
<organism evidence="2 3">
    <name type="scientific">Abyssalbus ytuae</name>
    <dbReference type="NCBI Taxonomy" id="2926907"/>
    <lineage>
        <taxon>Bacteria</taxon>
        <taxon>Pseudomonadati</taxon>
        <taxon>Bacteroidota</taxon>
        <taxon>Flavobacteriia</taxon>
        <taxon>Flavobacteriales</taxon>
        <taxon>Flavobacteriaceae</taxon>
        <taxon>Abyssalbus</taxon>
    </lineage>
</organism>
<evidence type="ECO:0000259" key="1">
    <source>
        <dbReference type="PROSITE" id="PS51228"/>
    </source>
</evidence>
<dbReference type="AlphaFoldDB" id="A0A9E6ZUI6"/>
<dbReference type="Gene3D" id="1.20.80.10">
    <property type="match status" value="1"/>
</dbReference>
<dbReference type="EMBL" id="CP094358">
    <property type="protein sequence ID" value="UOB16996.1"/>
    <property type="molecule type" value="Genomic_DNA"/>
</dbReference>
<dbReference type="GO" id="GO:0000062">
    <property type="term" value="F:fatty-acyl-CoA binding"/>
    <property type="evidence" value="ECO:0007669"/>
    <property type="project" value="InterPro"/>
</dbReference>
<dbReference type="InterPro" id="IPR000582">
    <property type="entry name" value="Acyl-CoA-binding_protein"/>
</dbReference>
<evidence type="ECO:0000313" key="2">
    <source>
        <dbReference type="EMBL" id="UOB16996.1"/>
    </source>
</evidence>
<name>A0A9E6ZUI6_9FLAO</name>
<dbReference type="Proteomes" id="UP000831290">
    <property type="component" value="Chromosome"/>
</dbReference>
<dbReference type="Pfam" id="PF00887">
    <property type="entry name" value="ACBP"/>
    <property type="match status" value="1"/>
</dbReference>
<sequence>MTNEKLNKVFEEAVQFVNNYTEPLPADFLLNLYAYYKKATQNNEPPGSKKPIINAFKANALFQVRDLTEKQAKIGYIKLVNQYFTTNFGDNL</sequence>
<feature type="domain" description="ACB" evidence="1">
    <location>
        <begin position="6"/>
        <end position="89"/>
    </location>
</feature>
<dbReference type="InterPro" id="IPR035984">
    <property type="entry name" value="Acyl-CoA-binding_sf"/>
</dbReference>
<accession>A0A9E6ZUI6</accession>
<dbReference type="SUPFAM" id="SSF47027">
    <property type="entry name" value="Acyl-CoA binding protein"/>
    <property type="match status" value="1"/>
</dbReference>
<dbReference type="KEGG" id="fbm:MQE35_14810"/>
<proteinExistence type="predicted"/>
<reference evidence="2" key="1">
    <citation type="submission" date="2022-03" db="EMBL/GenBank/DDBJ databases">
        <title>Description of Abyssus ytuae gen. nov., sp. nov., a novel member of the family Flavobacteriaceae isolated from the sediment of Mariana Trench.</title>
        <authorList>
            <person name="Zhang J."/>
            <person name="Xu X."/>
        </authorList>
    </citation>
    <scope>NUCLEOTIDE SEQUENCE</scope>
    <source>
        <strain evidence="2">MT3330</strain>
    </source>
</reference>
<keyword evidence="3" id="KW-1185">Reference proteome</keyword>